<dbReference type="HOGENOM" id="CLU_1717690_0_0_1"/>
<protein>
    <submittedName>
        <fullName evidence="2">Uncharacterized protein</fullName>
    </submittedName>
</protein>
<reference evidence="2 3" key="1">
    <citation type="submission" date="2014-04" db="EMBL/GenBank/DDBJ databases">
        <authorList>
            <consortium name="DOE Joint Genome Institute"/>
            <person name="Kuo A."/>
            <person name="Zuccaro A."/>
            <person name="Kohler A."/>
            <person name="Nagy L.G."/>
            <person name="Floudas D."/>
            <person name="Copeland A."/>
            <person name="Barry K.W."/>
            <person name="Cichocki N."/>
            <person name="Veneault-Fourrey C."/>
            <person name="LaButti K."/>
            <person name="Lindquist E.A."/>
            <person name="Lipzen A."/>
            <person name="Lundell T."/>
            <person name="Morin E."/>
            <person name="Murat C."/>
            <person name="Sun H."/>
            <person name="Tunlid A."/>
            <person name="Henrissat B."/>
            <person name="Grigoriev I.V."/>
            <person name="Hibbett D.S."/>
            <person name="Martin F."/>
            <person name="Nordberg H.P."/>
            <person name="Cantor M.N."/>
            <person name="Hua S.X."/>
        </authorList>
    </citation>
    <scope>NUCLEOTIDE SEQUENCE [LARGE SCALE GENOMIC DNA]</scope>
    <source>
        <strain evidence="2 3">MAFF 305830</strain>
    </source>
</reference>
<feature type="non-terminal residue" evidence="2">
    <location>
        <position position="153"/>
    </location>
</feature>
<dbReference type="AlphaFoldDB" id="A0A0C3B532"/>
<organism evidence="2 3">
    <name type="scientific">Serendipita vermifera MAFF 305830</name>
    <dbReference type="NCBI Taxonomy" id="933852"/>
    <lineage>
        <taxon>Eukaryota</taxon>
        <taxon>Fungi</taxon>
        <taxon>Dikarya</taxon>
        <taxon>Basidiomycota</taxon>
        <taxon>Agaricomycotina</taxon>
        <taxon>Agaricomycetes</taxon>
        <taxon>Sebacinales</taxon>
        <taxon>Serendipitaceae</taxon>
        <taxon>Serendipita</taxon>
    </lineage>
</organism>
<reference evidence="3" key="2">
    <citation type="submission" date="2015-01" db="EMBL/GenBank/DDBJ databases">
        <title>Evolutionary Origins and Diversification of the Mycorrhizal Mutualists.</title>
        <authorList>
            <consortium name="DOE Joint Genome Institute"/>
            <consortium name="Mycorrhizal Genomics Consortium"/>
            <person name="Kohler A."/>
            <person name="Kuo A."/>
            <person name="Nagy L.G."/>
            <person name="Floudas D."/>
            <person name="Copeland A."/>
            <person name="Barry K.W."/>
            <person name="Cichocki N."/>
            <person name="Veneault-Fourrey C."/>
            <person name="LaButti K."/>
            <person name="Lindquist E.A."/>
            <person name="Lipzen A."/>
            <person name="Lundell T."/>
            <person name="Morin E."/>
            <person name="Murat C."/>
            <person name="Riley R."/>
            <person name="Ohm R."/>
            <person name="Sun H."/>
            <person name="Tunlid A."/>
            <person name="Henrissat B."/>
            <person name="Grigoriev I.V."/>
            <person name="Hibbett D.S."/>
            <person name="Martin F."/>
        </authorList>
    </citation>
    <scope>NUCLEOTIDE SEQUENCE [LARGE SCALE GENOMIC DNA]</scope>
    <source>
        <strain evidence="3">MAFF 305830</strain>
    </source>
</reference>
<evidence type="ECO:0000256" key="1">
    <source>
        <dbReference type="SAM" id="MobiDB-lite"/>
    </source>
</evidence>
<sequence>SPLLLLILVKFTQTPPYPIQIPWLLLETRLKLQPMRNPLHILKRHARHAAGGPPNQLQTPQKRQLTTLKTITIAARAIMANAMPPAARSSRQNNRKHSKISSGTPGDIPLTNKNKKSRPGLESKSPSSSHFPLRQVQYLPSPMRYHFISHLYH</sequence>
<accession>A0A0C3B532</accession>
<evidence type="ECO:0000313" key="3">
    <source>
        <dbReference type="Proteomes" id="UP000054097"/>
    </source>
</evidence>
<dbReference type="Proteomes" id="UP000054097">
    <property type="component" value="Unassembled WGS sequence"/>
</dbReference>
<name>A0A0C3B532_SERVB</name>
<proteinExistence type="predicted"/>
<feature type="region of interest" description="Disordered" evidence="1">
    <location>
        <begin position="82"/>
        <end position="135"/>
    </location>
</feature>
<evidence type="ECO:0000313" key="2">
    <source>
        <dbReference type="EMBL" id="KIM26566.1"/>
    </source>
</evidence>
<feature type="non-terminal residue" evidence="2">
    <location>
        <position position="1"/>
    </location>
</feature>
<gene>
    <name evidence="2" type="ORF">M408DRAFT_181553</name>
</gene>
<dbReference type="EMBL" id="KN824305">
    <property type="protein sequence ID" value="KIM26566.1"/>
    <property type="molecule type" value="Genomic_DNA"/>
</dbReference>
<keyword evidence="3" id="KW-1185">Reference proteome</keyword>